<keyword evidence="3" id="KW-1185">Reference proteome</keyword>
<name>A0ABP9KR51_9NOCA</name>
<dbReference type="Pfam" id="PF13577">
    <property type="entry name" value="SnoaL_4"/>
    <property type="match status" value="1"/>
</dbReference>
<dbReference type="Proteomes" id="UP001500603">
    <property type="component" value="Unassembled WGS sequence"/>
</dbReference>
<proteinExistence type="predicted"/>
<gene>
    <name evidence="2" type="ORF">GCM10023318_48860</name>
</gene>
<protein>
    <recommendedName>
        <fullName evidence="1">SnoaL-like domain-containing protein</fullName>
    </recommendedName>
</protein>
<evidence type="ECO:0000313" key="2">
    <source>
        <dbReference type="EMBL" id="GAA5063746.1"/>
    </source>
</evidence>
<reference evidence="3" key="1">
    <citation type="journal article" date="2019" name="Int. J. Syst. Evol. Microbiol.">
        <title>The Global Catalogue of Microorganisms (GCM) 10K type strain sequencing project: providing services to taxonomists for standard genome sequencing and annotation.</title>
        <authorList>
            <consortium name="The Broad Institute Genomics Platform"/>
            <consortium name="The Broad Institute Genome Sequencing Center for Infectious Disease"/>
            <person name="Wu L."/>
            <person name="Ma J."/>
        </authorList>
    </citation>
    <scope>NUCLEOTIDE SEQUENCE [LARGE SCALE GENOMIC DNA]</scope>
    <source>
        <strain evidence="3">JCM 18298</strain>
    </source>
</reference>
<organism evidence="2 3">
    <name type="scientific">Nocardia callitridis</name>
    <dbReference type="NCBI Taxonomy" id="648753"/>
    <lineage>
        <taxon>Bacteria</taxon>
        <taxon>Bacillati</taxon>
        <taxon>Actinomycetota</taxon>
        <taxon>Actinomycetes</taxon>
        <taxon>Mycobacteriales</taxon>
        <taxon>Nocardiaceae</taxon>
        <taxon>Nocardia</taxon>
    </lineage>
</organism>
<feature type="domain" description="SnoaL-like" evidence="1">
    <location>
        <begin position="9"/>
        <end position="131"/>
    </location>
</feature>
<dbReference type="RefSeq" id="WP_345498160.1">
    <property type="nucleotide sequence ID" value="NZ_BAABJM010000005.1"/>
</dbReference>
<sequence length="170" mass="18447">MTDIETRVRRLEDRAELHDLAVRYFLASDFDDFDAIAEAFAPEGVFAAGGFPGATGPAAIADMIRQARTAFGVTVHTPHYVLLDFVDDDHATGLVGAHLEIATGGTTVFGAVRYEDEYVRLAGRWRFAKRDMRTVHLGPWDAAASSLTSDLPVRWPGAAPAASDYPPGVR</sequence>
<comment type="caution">
    <text evidence="2">The sequence shown here is derived from an EMBL/GenBank/DDBJ whole genome shotgun (WGS) entry which is preliminary data.</text>
</comment>
<accession>A0ABP9KR51</accession>
<dbReference type="InterPro" id="IPR032710">
    <property type="entry name" value="NTF2-like_dom_sf"/>
</dbReference>
<dbReference type="EMBL" id="BAABJM010000005">
    <property type="protein sequence ID" value="GAA5063746.1"/>
    <property type="molecule type" value="Genomic_DNA"/>
</dbReference>
<evidence type="ECO:0000313" key="3">
    <source>
        <dbReference type="Proteomes" id="UP001500603"/>
    </source>
</evidence>
<dbReference type="Gene3D" id="3.10.450.50">
    <property type="match status" value="1"/>
</dbReference>
<dbReference type="InterPro" id="IPR037401">
    <property type="entry name" value="SnoaL-like"/>
</dbReference>
<evidence type="ECO:0000259" key="1">
    <source>
        <dbReference type="Pfam" id="PF13577"/>
    </source>
</evidence>
<dbReference type="SUPFAM" id="SSF54427">
    <property type="entry name" value="NTF2-like"/>
    <property type="match status" value="1"/>
</dbReference>